<comment type="caution">
    <text evidence="2">The sequence shown here is derived from an EMBL/GenBank/DDBJ whole genome shotgun (WGS) entry which is preliminary data.</text>
</comment>
<proteinExistence type="predicted"/>
<keyword evidence="3" id="KW-1185">Reference proteome</keyword>
<dbReference type="AlphaFoldDB" id="A0A8S4SQB1"/>
<evidence type="ECO:0000256" key="1">
    <source>
        <dbReference type="SAM" id="MobiDB-lite"/>
    </source>
</evidence>
<dbReference type="EMBL" id="CAKXAJ010026501">
    <property type="protein sequence ID" value="CAH2269223.1"/>
    <property type="molecule type" value="Genomic_DNA"/>
</dbReference>
<reference evidence="2" key="1">
    <citation type="submission" date="2022-03" db="EMBL/GenBank/DDBJ databases">
        <authorList>
            <person name="Lindestad O."/>
        </authorList>
    </citation>
    <scope>NUCLEOTIDE SEQUENCE</scope>
</reference>
<organism evidence="2 3">
    <name type="scientific">Pararge aegeria aegeria</name>
    <dbReference type="NCBI Taxonomy" id="348720"/>
    <lineage>
        <taxon>Eukaryota</taxon>
        <taxon>Metazoa</taxon>
        <taxon>Ecdysozoa</taxon>
        <taxon>Arthropoda</taxon>
        <taxon>Hexapoda</taxon>
        <taxon>Insecta</taxon>
        <taxon>Pterygota</taxon>
        <taxon>Neoptera</taxon>
        <taxon>Endopterygota</taxon>
        <taxon>Lepidoptera</taxon>
        <taxon>Glossata</taxon>
        <taxon>Ditrysia</taxon>
        <taxon>Papilionoidea</taxon>
        <taxon>Nymphalidae</taxon>
        <taxon>Satyrinae</taxon>
        <taxon>Satyrini</taxon>
        <taxon>Parargina</taxon>
        <taxon>Pararge</taxon>
    </lineage>
</organism>
<gene>
    <name evidence="2" type="primary">jg1743</name>
    <name evidence="2" type="ORF">PAEG_LOCUS27492</name>
</gene>
<dbReference type="Proteomes" id="UP000838756">
    <property type="component" value="Unassembled WGS sequence"/>
</dbReference>
<name>A0A8S4SQB1_9NEOP</name>
<evidence type="ECO:0000313" key="2">
    <source>
        <dbReference type="EMBL" id="CAH2269223.1"/>
    </source>
</evidence>
<feature type="compositionally biased region" description="Basic and acidic residues" evidence="1">
    <location>
        <begin position="1"/>
        <end position="11"/>
    </location>
</feature>
<protein>
    <submittedName>
        <fullName evidence="2">Jg1743 protein</fullName>
    </submittedName>
</protein>
<evidence type="ECO:0000313" key="3">
    <source>
        <dbReference type="Proteomes" id="UP000838756"/>
    </source>
</evidence>
<sequence length="73" mass="8121">MGGTHSSEKRPVSRCWRSDPTQVNTALVDPKLGGETTSDESLGAAESRNPETFDFGTRYKRRPCVEVTMLMMN</sequence>
<feature type="region of interest" description="Disordered" evidence="1">
    <location>
        <begin position="1"/>
        <end position="55"/>
    </location>
</feature>
<accession>A0A8S4SQB1</accession>